<protein>
    <recommendedName>
        <fullName evidence="10">UNC-45/Cro1/She4 central domain-containing protein</fullName>
    </recommendedName>
</protein>
<accession>A0AAE0QPC7</accession>
<dbReference type="GO" id="GO:0048471">
    <property type="term" value="C:perinuclear region of cytoplasm"/>
    <property type="evidence" value="ECO:0007669"/>
    <property type="project" value="UniProtKB-SubCell"/>
</dbReference>
<dbReference type="Gene3D" id="1.25.10.10">
    <property type="entry name" value="Leucine-rich Repeat Variant"/>
    <property type="match status" value="2"/>
</dbReference>
<keyword evidence="5" id="KW-0677">Repeat</keyword>
<evidence type="ECO:0000256" key="1">
    <source>
        <dbReference type="ARBA" id="ARBA00004556"/>
    </source>
</evidence>
<evidence type="ECO:0000313" key="11">
    <source>
        <dbReference type="EMBL" id="KAK3526562.1"/>
    </source>
</evidence>
<dbReference type="FunFam" id="1.25.40.10:FF:000025">
    <property type="entry name" value="Unc-45 myosin chaperone B"/>
    <property type="match status" value="1"/>
</dbReference>
<evidence type="ECO:0000256" key="8">
    <source>
        <dbReference type="ARBA" id="ARBA00023186"/>
    </source>
</evidence>
<dbReference type="Pfam" id="PF11701">
    <property type="entry name" value="UNC45-central"/>
    <property type="match status" value="1"/>
</dbReference>
<dbReference type="Proteomes" id="UP001274896">
    <property type="component" value="Unassembled WGS sequence"/>
</dbReference>
<keyword evidence="4" id="KW-0517">Myogenesis</keyword>
<dbReference type="InterPro" id="IPR019734">
    <property type="entry name" value="TPR_rpt"/>
</dbReference>
<evidence type="ECO:0000256" key="4">
    <source>
        <dbReference type="ARBA" id="ARBA00022541"/>
    </source>
</evidence>
<keyword evidence="2" id="KW-0217">Developmental protein</keyword>
<dbReference type="Pfam" id="PF13181">
    <property type="entry name" value="TPR_8"/>
    <property type="match status" value="2"/>
</dbReference>
<dbReference type="AlphaFoldDB" id="A0AAE0QPC7"/>
<dbReference type="PANTHER" id="PTHR45994:SF3">
    <property type="entry name" value="PROTEIN UNC-45 HOMOLOG A"/>
    <property type="match status" value="1"/>
</dbReference>
<evidence type="ECO:0000256" key="6">
    <source>
        <dbReference type="ARBA" id="ARBA00022782"/>
    </source>
</evidence>
<keyword evidence="8" id="KW-0143">Chaperone</keyword>
<keyword evidence="3" id="KW-0963">Cytoplasm</keyword>
<keyword evidence="7 9" id="KW-0802">TPR repeat</keyword>
<dbReference type="SUPFAM" id="SSF48452">
    <property type="entry name" value="TPR-like"/>
    <property type="match status" value="1"/>
</dbReference>
<dbReference type="PROSITE" id="PS50005">
    <property type="entry name" value="TPR"/>
    <property type="match status" value="2"/>
</dbReference>
<dbReference type="GO" id="GO:0007517">
    <property type="term" value="P:muscle organ development"/>
    <property type="evidence" value="ECO:0007669"/>
    <property type="project" value="UniProtKB-KW"/>
</dbReference>
<feature type="repeat" description="TPR" evidence="9">
    <location>
        <begin position="5"/>
        <end position="38"/>
    </location>
</feature>
<dbReference type="SUPFAM" id="SSF48371">
    <property type="entry name" value="ARM repeat"/>
    <property type="match status" value="2"/>
</dbReference>
<evidence type="ECO:0000256" key="2">
    <source>
        <dbReference type="ARBA" id="ARBA00022473"/>
    </source>
</evidence>
<organism evidence="11 12">
    <name type="scientific">Hemibagrus guttatus</name>
    <dbReference type="NCBI Taxonomy" id="175788"/>
    <lineage>
        <taxon>Eukaryota</taxon>
        <taxon>Metazoa</taxon>
        <taxon>Chordata</taxon>
        <taxon>Craniata</taxon>
        <taxon>Vertebrata</taxon>
        <taxon>Euteleostomi</taxon>
        <taxon>Actinopterygii</taxon>
        <taxon>Neopterygii</taxon>
        <taxon>Teleostei</taxon>
        <taxon>Ostariophysi</taxon>
        <taxon>Siluriformes</taxon>
        <taxon>Bagridae</taxon>
        <taxon>Hemibagrus</taxon>
    </lineage>
</organism>
<evidence type="ECO:0000256" key="3">
    <source>
        <dbReference type="ARBA" id="ARBA00022490"/>
    </source>
</evidence>
<dbReference type="InterPro" id="IPR011989">
    <property type="entry name" value="ARM-like"/>
</dbReference>
<dbReference type="SMART" id="SM00028">
    <property type="entry name" value="TPR"/>
    <property type="match status" value="3"/>
</dbReference>
<evidence type="ECO:0000259" key="10">
    <source>
        <dbReference type="Pfam" id="PF11701"/>
    </source>
</evidence>
<dbReference type="PANTHER" id="PTHR45994">
    <property type="entry name" value="FI21225P1"/>
    <property type="match status" value="1"/>
</dbReference>
<dbReference type="Gene3D" id="1.25.40.10">
    <property type="entry name" value="Tetratricopeptide repeat domain"/>
    <property type="match status" value="1"/>
</dbReference>
<keyword evidence="6" id="KW-0221">Differentiation</keyword>
<feature type="repeat" description="TPR" evidence="9">
    <location>
        <begin position="42"/>
        <end position="75"/>
    </location>
</feature>
<evidence type="ECO:0000256" key="7">
    <source>
        <dbReference type="ARBA" id="ARBA00022803"/>
    </source>
</evidence>
<comment type="subcellular location">
    <subcellularLocation>
        <location evidence="1">Cytoplasm</location>
        <location evidence="1">Perinuclear region</location>
    </subcellularLocation>
</comment>
<evidence type="ECO:0000313" key="12">
    <source>
        <dbReference type="Proteomes" id="UP001274896"/>
    </source>
</evidence>
<dbReference type="EMBL" id="JAUCMX010000013">
    <property type="protein sequence ID" value="KAK3526562.1"/>
    <property type="molecule type" value="Genomic_DNA"/>
</dbReference>
<dbReference type="InterPro" id="IPR016024">
    <property type="entry name" value="ARM-type_fold"/>
</dbReference>
<dbReference type="InterPro" id="IPR024660">
    <property type="entry name" value="UCS_central_dom"/>
</dbReference>
<evidence type="ECO:0000256" key="9">
    <source>
        <dbReference type="PROSITE-ProRule" id="PRU00339"/>
    </source>
</evidence>
<dbReference type="FunFam" id="1.25.10.10:FF:000043">
    <property type="entry name" value="Unc-45 myosin chaperone B"/>
    <property type="match status" value="1"/>
</dbReference>
<feature type="domain" description="UNC-45/Cro1/She4 central" evidence="10">
    <location>
        <begin position="311"/>
        <end position="498"/>
    </location>
</feature>
<name>A0AAE0QPC7_9TELE</name>
<gene>
    <name evidence="11" type="ORF">QTP70_030703</name>
</gene>
<dbReference type="GO" id="GO:0051879">
    <property type="term" value="F:Hsp90 protein binding"/>
    <property type="evidence" value="ECO:0007669"/>
    <property type="project" value="TreeGrafter"/>
</dbReference>
<sequence>MTQDSLALKEEGNNLFKNGDVQGALSCYTKALKLTETESEKAVLYRNRCACYLKLNDYNKAKADASKALETDPGDIKARFRRAQALHKLGQLDQAFLDSQKCSQLEPKNKAFQDLLRQLSAEIQQKAVQLSSTDSRVQQMFSLILDNSAQASDRQKAAQNLVVIAREDAGAEQIFRNDGVKLLQKLLESQQEDMVLSALRTLVGLCTGHQSRTMAIVNELGMDRLCSIMGSAVSAVSLSACHLLQVMFEALTQGMNKEVRGKDEAILPEMFVICFCEIEPSRELRSMLHHLIDMLPALSVSGPGRDSAINLLVKQVPRKSQKNPDNSLSLWVIDQGLKKILEVAGTVPEITDGPPLTDNTPMNCSVLLNKLYDDLKSDKERENFNKLCEEYIQYHFGSPGLESKLRAIQTASVLLQGPSDVGNRTLEMPGMMDAVISLCASENVTHQQVAVEALIHAAGKAKRASFITANGVALLKDLYKKSENEQIRVRALVGLCKLGSAGGTDFSMKQFAEGSTLKLAKQCRKWLCNDSLPPTSRRWAVEGLAYLTFDADVKEDLVEDKNALQAMFQLAKSEDKTVLFAIGSTLVNCTNSYDIEKPDPQLVELAKYAKQHVPEEHPKDAQSFVEKRLVKLLEAGVVSALVCMVKQESPALTDTCRECIARVFLALVERQEDRGMVVAQGGGKALLPLASESTDVGKIKAAQALAKIAITSNPEIAFPGERVYEVVRPLVNLLALDCSLLQNFEALMALTNLAGISDRLRQKIIKEKAVPKVEGYMFDDHDLVRAAATECMCNLILSPEVQKLYLATDSDRLKLLVLYSGEDDERLRKAAAGTLAVLTGEIPEVCARIPSTTSHWLEILQALLLSDSQDLCHRGVVVTLNMMQAERSLAENLMESEVLEILSVLAKATEANKAPVTRAAQRCLDVALEYGLIRSNNGKTSGKSEP</sequence>
<proteinExistence type="predicted"/>
<keyword evidence="12" id="KW-1185">Reference proteome</keyword>
<reference evidence="11" key="1">
    <citation type="submission" date="2023-06" db="EMBL/GenBank/DDBJ databases">
        <title>Male Hemibagrus guttatus genome.</title>
        <authorList>
            <person name="Bian C."/>
        </authorList>
    </citation>
    <scope>NUCLEOTIDE SEQUENCE</scope>
    <source>
        <strain evidence="11">Male_cb2023</strain>
        <tissue evidence="11">Muscle</tissue>
    </source>
</reference>
<comment type="caution">
    <text evidence="11">The sequence shown here is derived from an EMBL/GenBank/DDBJ whole genome shotgun (WGS) entry which is preliminary data.</text>
</comment>
<dbReference type="GO" id="GO:0030154">
    <property type="term" value="P:cell differentiation"/>
    <property type="evidence" value="ECO:0007669"/>
    <property type="project" value="UniProtKB-KW"/>
</dbReference>
<dbReference type="InterPro" id="IPR011990">
    <property type="entry name" value="TPR-like_helical_dom_sf"/>
</dbReference>
<evidence type="ECO:0000256" key="5">
    <source>
        <dbReference type="ARBA" id="ARBA00022737"/>
    </source>
</evidence>